<evidence type="ECO:0000313" key="2">
    <source>
        <dbReference type="Proteomes" id="UP000694865"/>
    </source>
</evidence>
<dbReference type="RefSeq" id="XP_006824106.1">
    <property type="nucleotide sequence ID" value="XM_006824043.1"/>
</dbReference>
<dbReference type="InterPro" id="IPR057926">
    <property type="entry name" value="QRICH1_dom"/>
</dbReference>
<sequence>MDTYSDVFDSEYTPEIESFCSQFDIETPLDEDFTLTKKQERDRFALPVGKEQSTAIQESRIPANTRKSTNWGVSVWDAWGRGRNERVEKYNVSSSDSFITLPSLCHEIHAKELTFWLCFFVSSWRCAAKTEFPPSSLRVLCSAIQRYLRDECPRSDLRFMDTQCLEFIEFHKTLDGVLKYIDKRGISLQKRQAATTLSYAAYLYVCKIFALRAVDEHSNLTVEQSVKGTDKDGEYIEFCGRPCENNQGYAATSLYEKGFDEQLIKERTGYRSDDGLRTYTRTSTSLQKTVSDALQPPNPVVELGIKDQKERVSSPHRTQPMAITIQSESRGFFQGISIQIHGDKKVNIV</sequence>
<evidence type="ECO:0000259" key="1">
    <source>
        <dbReference type="Pfam" id="PF25561"/>
    </source>
</evidence>
<organism evidence="2 3">
    <name type="scientific">Saccoglossus kowalevskii</name>
    <name type="common">Acorn worm</name>
    <dbReference type="NCBI Taxonomy" id="10224"/>
    <lineage>
        <taxon>Eukaryota</taxon>
        <taxon>Metazoa</taxon>
        <taxon>Hemichordata</taxon>
        <taxon>Enteropneusta</taxon>
        <taxon>Harrimaniidae</taxon>
        <taxon>Saccoglossus</taxon>
    </lineage>
</organism>
<dbReference type="InterPro" id="IPR052787">
    <property type="entry name" value="MAVS"/>
</dbReference>
<evidence type="ECO:0000313" key="3">
    <source>
        <dbReference type="RefSeq" id="XP_006824106.1"/>
    </source>
</evidence>
<reference evidence="3" key="1">
    <citation type="submission" date="2025-08" db="UniProtKB">
        <authorList>
            <consortium name="RefSeq"/>
        </authorList>
    </citation>
    <scope>IDENTIFICATION</scope>
    <source>
        <tissue evidence="3">Testes</tissue>
    </source>
</reference>
<name>A0ABM0MVR5_SACKO</name>
<dbReference type="PANTHER" id="PTHR21446:SF13">
    <property type="entry name" value="DUF3504 DOMAIN-CONTAINING PROTEIN"/>
    <property type="match status" value="1"/>
</dbReference>
<accession>A0ABM0MVR5</accession>
<gene>
    <name evidence="3" type="primary">LOC102807994</name>
</gene>
<dbReference type="Proteomes" id="UP000694865">
    <property type="component" value="Unplaced"/>
</dbReference>
<feature type="domain" description="QRICH1-like" evidence="1">
    <location>
        <begin position="69"/>
        <end position="178"/>
    </location>
</feature>
<dbReference type="GeneID" id="102807994"/>
<protein>
    <submittedName>
        <fullName evidence="3">Uncharacterized protein LOC102807994</fullName>
    </submittedName>
</protein>
<dbReference type="PANTHER" id="PTHR21446">
    <property type="entry name" value="DUF3504 DOMAIN-CONTAINING PROTEIN"/>
    <property type="match status" value="1"/>
</dbReference>
<dbReference type="Pfam" id="PF25561">
    <property type="entry name" value="QRICH1"/>
    <property type="match status" value="1"/>
</dbReference>
<proteinExistence type="predicted"/>
<keyword evidence="2" id="KW-1185">Reference proteome</keyword>